<dbReference type="RefSeq" id="WP_156740856.1">
    <property type="nucleotide sequence ID" value="NZ_CACRYJ010000028.1"/>
</dbReference>
<feature type="chain" id="PRO_5029805457" evidence="1">
    <location>
        <begin position="35"/>
        <end position="460"/>
    </location>
</feature>
<reference evidence="2 3" key="1">
    <citation type="submission" date="2019-11" db="EMBL/GenBank/DDBJ databases">
        <authorList>
            <person name="Criscuolo A."/>
        </authorList>
    </citation>
    <scope>NUCLEOTIDE SEQUENCE [LARGE SCALE GENOMIC DNA]</scope>
    <source>
        <strain evidence="2">CIP111667</strain>
    </source>
</reference>
<dbReference type="PANTHER" id="PTHR43649:SF30">
    <property type="entry name" value="ABC TRANSPORTER SUBSTRATE-BINDING PROTEIN"/>
    <property type="match status" value="1"/>
</dbReference>
<keyword evidence="3" id="KW-1185">Reference proteome</keyword>
<proteinExistence type="predicted"/>
<name>A0A7M4DIW0_9MICO</name>
<dbReference type="PROSITE" id="PS51318">
    <property type="entry name" value="TAT"/>
    <property type="match status" value="1"/>
</dbReference>
<protein>
    <submittedName>
        <fullName evidence="2">sn-glycerol-3-phosphate-binding periplasmic protein UgpB</fullName>
    </submittedName>
</protein>
<organism evidence="2 3">
    <name type="scientific">Occultella aeris</name>
    <dbReference type="NCBI Taxonomy" id="2761496"/>
    <lineage>
        <taxon>Bacteria</taxon>
        <taxon>Bacillati</taxon>
        <taxon>Actinomycetota</taxon>
        <taxon>Actinomycetes</taxon>
        <taxon>Micrococcales</taxon>
        <taxon>Ruaniaceae</taxon>
        <taxon>Occultella</taxon>
    </lineage>
</organism>
<evidence type="ECO:0000313" key="2">
    <source>
        <dbReference type="EMBL" id="VZO36924.1"/>
    </source>
</evidence>
<evidence type="ECO:0000256" key="1">
    <source>
        <dbReference type="SAM" id="SignalP"/>
    </source>
</evidence>
<dbReference type="InterPro" id="IPR006059">
    <property type="entry name" value="SBP"/>
</dbReference>
<dbReference type="Pfam" id="PF13416">
    <property type="entry name" value="SBP_bac_8"/>
    <property type="match status" value="1"/>
</dbReference>
<dbReference type="AlphaFoldDB" id="A0A7M4DIW0"/>
<dbReference type="Gene3D" id="3.40.190.10">
    <property type="entry name" value="Periplasmic binding protein-like II"/>
    <property type="match status" value="1"/>
</dbReference>
<sequence>MHPRPHRRDRARSGLTRRQLLGAGLVAASTPALAACFNGGTGAAEDTVYGQPSGDVPDEFRDRQRVVLWSNWTSHNAEVLQRNIDAFHEAQTDIFCEIQIFEGYDNVESKLAASLQAKQVPDISVLSDVVWNRFYLNEALEPLTGYFDENFGTDAFHEKFIAEGTVKDDVWWVPFGRSTPLFYFNRDIFADVGLPDRAPETYEEYRDWGIELKGYRRNSTDVAMRAYSGTDDWYFQGSSWAFGGGYSDGLDMLFTSEETIAALEYDRAFIHDDGLGYLAADPTGDFISGAAATLLQSTGSLTGIDEAAEFEYGCGFLPQQATTGVPTGGGGLSILRYASDERKQAAWEVLKFLSTGAASVDWTLGTGYLPTTKAALESDEVRQKADENPNYQVAIDQLEIAQGPDVVRRYVPECVPEANSVIQAVYSGGNDPESALTTMQSNLEPAIDRIRSQYEERVEG</sequence>
<dbReference type="EMBL" id="CACRYJ010000028">
    <property type="protein sequence ID" value="VZO36924.1"/>
    <property type="molecule type" value="Genomic_DNA"/>
</dbReference>
<feature type="signal peptide" evidence="1">
    <location>
        <begin position="1"/>
        <end position="34"/>
    </location>
</feature>
<dbReference type="Proteomes" id="UP000419743">
    <property type="component" value="Unassembled WGS sequence"/>
</dbReference>
<gene>
    <name evidence="2" type="primary">ugpB_6</name>
    <name evidence="2" type="ORF">HALOF300_02063</name>
</gene>
<dbReference type="SUPFAM" id="SSF53850">
    <property type="entry name" value="Periplasmic binding protein-like II"/>
    <property type="match status" value="1"/>
</dbReference>
<dbReference type="InterPro" id="IPR050490">
    <property type="entry name" value="Bact_solute-bd_prot1"/>
</dbReference>
<dbReference type="CDD" id="cd14748">
    <property type="entry name" value="PBP2_UgpB"/>
    <property type="match status" value="1"/>
</dbReference>
<evidence type="ECO:0000313" key="3">
    <source>
        <dbReference type="Proteomes" id="UP000419743"/>
    </source>
</evidence>
<keyword evidence="1" id="KW-0732">Signal</keyword>
<comment type="caution">
    <text evidence="2">The sequence shown here is derived from an EMBL/GenBank/DDBJ whole genome shotgun (WGS) entry which is preliminary data.</text>
</comment>
<dbReference type="PANTHER" id="PTHR43649">
    <property type="entry name" value="ARABINOSE-BINDING PROTEIN-RELATED"/>
    <property type="match status" value="1"/>
</dbReference>
<dbReference type="InterPro" id="IPR006311">
    <property type="entry name" value="TAT_signal"/>
</dbReference>
<accession>A0A7M4DIW0</accession>